<feature type="region of interest" description="Disordered" evidence="1">
    <location>
        <begin position="1"/>
        <end position="52"/>
    </location>
</feature>
<name>A0A6J3MHQ8_9PEZI</name>
<dbReference type="GeneID" id="54364713"/>
<feature type="compositionally biased region" description="Gly residues" evidence="1">
    <location>
        <begin position="324"/>
        <end position="335"/>
    </location>
</feature>
<dbReference type="InterPro" id="IPR008402">
    <property type="entry name" value="APC_su15/mnd2"/>
</dbReference>
<reference evidence="3" key="2">
    <citation type="submission" date="2020-04" db="EMBL/GenBank/DDBJ databases">
        <authorList>
            <consortium name="NCBI Genome Project"/>
        </authorList>
    </citation>
    <scope>NUCLEOTIDE SEQUENCE</scope>
    <source>
        <strain evidence="3">CBS 342.82</strain>
    </source>
</reference>
<dbReference type="Proteomes" id="UP000504637">
    <property type="component" value="Unplaced"/>
</dbReference>
<reference evidence="3" key="3">
    <citation type="submission" date="2025-08" db="UniProtKB">
        <authorList>
            <consortium name="RefSeq"/>
        </authorList>
    </citation>
    <scope>IDENTIFICATION</scope>
    <source>
        <strain evidence="3">CBS 342.82</strain>
    </source>
</reference>
<feature type="compositionally biased region" description="Low complexity" evidence="1">
    <location>
        <begin position="308"/>
        <end position="323"/>
    </location>
</feature>
<keyword evidence="2" id="KW-1185">Reference proteome</keyword>
<accession>A0A6J3MHQ8</accession>
<feature type="compositionally biased region" description="Acidic residues" evidence="1">
    <location>
        <begin position="142"/>
        <end position="156"/>
    </location>
</feature>
<evidence type="ECO:0000313" key="2">
    <source>
        <dbReference type="Proteomes" id="UP000504637"/>
    </source>
</evidence>
<feature type="compositionally biased region" description="Low complexity" evidence="1">
    <location>
        <begin position="27"/>
        <end position="37"/>
    </location>
</feature>
<evidence type="ECO:0000313" key="3">
    <source>
        <dbReference type="RefSeq" id="XP_033464506.1"/>
    </source>
</evidence>
<feature type="compositionally biased region" description="Low complexity" evidence="1">
    <location>
        <begin position="122"/>
        <end position="141"/>
    </location>
</feature>
<dbReference type="GO" id="GO:0005680">
    <property type="term" value="C:anaphase-promoting complex"/>
    <property type="evidence" value="ECO:0007669"/>
    <property type="project" value="InterPro"/>
</dbReference>
<dbReference type="RefSeq" id="XP_033464506.1">
    <property type="nucleotide sequence ID" value="XM_033606913.1"/>
</dbReference>
<feature type="region of interest" description="Disordered" evidence="1">
    <location>
        <begin position="122"/>
        <end position="242"/>
    </location>
</feature>
<reference evidence="3" key="1">
    <citation type="submission" date="2020-01" db="EMBL/GenBank/DDBJ databases">
        <authorList>
            <consortium name="DOE Joint Genome Institute"/>
            <person name="Haridas S."/>
            <person name="Albert R."/>
            <person name="Binder M."/>
            <person name="Bloem J."/>
            <person name="Labutti K."/>
            <person name="Salamov A."/>
            <person name="Andreopoulos B."/>
            <person name="Baker S.E."/>
            <person name="Barry K."/>
            <person name="Bills G."/>
            <person name="Bluhm B.H."/>
            <person name="Cannon C."/>
            <person name="Castanera R."/>
            <person name="Culley D.E."/>
            <person name="Daum C."/>
            <person name="Ezra D."/>
            <person name="Gonzalez J.B."/>
            <person name="Henrissat B."/>
            <person name="Kuo A."/>
            <person name="Liang C."/>
            <person name="Lipzen A."/>
            <person name="Lutzoni F."/>
            <person name="Magnuson J."/>
            <person name="Mondo S."/>
            <person name="Nolan M."/>
            <person name="Ohm R."/>
            <person name="Pangilinan J."/>
            <person name="Park H.-J."/>
            <person name="Ramirez L."/>
            <person name="Alfaro M."/>
            <person name="Sun H."/>
            <person name="Tritt A."/>
            <person name="Yoshinaga Y."/>
            <person name="Zwiers L.-H."/>
            <person name="Turgeon B.G."/>
            <person name="Goodwin S.B."/>
            <person name="Spatafora J.W."/>
            <person name="Crous P.W."/>
            <person name="Grigoriev I.V."/>
        </authorList>
    </citation>
    <scope>NUCLEOTIDE SEQUENCE</scope>
    <source>
        <strain evidence="3">CBS 342.82</strain>
    </source>
</reference>
<feature type="compositionally biased region" description="Polar residues" evidence="1">
    <location>
        <begin position="159"/>
        <end position="168"/>
    </location>
</feature>
<evidence type="ECO:0000256" key="1">
    <source>
        <dbReference type="SAM" id="MobiDB-lite"/>
    </source>
</evidence>
<dbReference type="GO" id="GO:0031145">
    <property type="term" value="P:anaphase-promoting complex-dependent catabolic process"/>
    <property type="evidence" value="ECO:0007669"/>
    <property type="project" value="InterPro"/>
</dbReference>
<dbReference type="Pfam" id="PF05841">
    <property type="entry name" value="Apc15p"/>
    <property type="match status" value="1"/>
</dbReference>
<proteinExistence type="predicted"/>
<dbReference type="OrthoDB" id="5320532at2759"/>
<dbReference type="AlphaFoldDB" id="A0A6J3MHQ8"/>
<gene>
    <name evidence="3" type="ORF">K489DRAFT_397734</name>
</gene>
<organism evidence="3">
    <name type="scientific">Dissoconium aciculare CBS 342.82</name>
    <dbReference type="NCBI Taxonomy" id="1314786"/>
    <lineage>
        <taxon>Eukaryota</taxon>
        <taxon>Fungi</taxon>
        <taxon>Dikarya</taxon>
        <taxon>Ascomycota</taxon>
        <taxon>Pezizomycotina</taxon>
        <taxon>Dothideomycetes</taxon>
        <taxon>Dothideomycetidae</taxon>
        <taxon>Mycosphaerellales</taxon>
        <taxon>Dissoconiaceae</taxon>
        <taxon>Dissoconium</taxon>
    </lineage>
</organism>
<sequence length="341" mass="37905">MLSLPLIPPQDDQSSWMRSNPRRRSDSPPANRQQGHQQSHRQRQLRDEEKRLFNARSPLAMLAADETAIAQRKASVRNFGAFWIRPPGVPKTLQAMNEEEAERLEQAEIERQERGLADMQAQQQLEEARQQAAETEAQEAAGEVEEERDLDDDVPEAEANTTDFTFNEDSMMEGSHVDSDEENDERYAEMEAQELTGAARDEEDLGMDEERNLDDSIPEAGSYQHTDTEVEDTDSDSELQNSLVEQIVRRPAAADAAAATPVDRSLIDAQTAPALIARMRAQMEASDILASSSPRELRLSMSSGLQDSSLLLQSSPMMLRGNAAGRGRGRGGGGGNRRREM</sequence>
<protein>
    <submittedName>
        <fullName evidence="3">Uncharacterized protein</fullName>
    </submittedName>
</protein>
<feature type="region of interest" description="Disordered" evidence="1">
    <location>
        <begin position="308"/>
        <end position="341"/>
    </location>
</feature>